<proteinExistence type="predicted"/>
<name>A0A4Y2IN52_ARAVE</name>
<organism evidence="1 2">
    <name type="scientific">Araneus ventricosus</name>
    <name type="common">Orbweaver spider</name>
    <name type="synonym">Epeira ventricosa</name>
    <dbReference type="NCBI Taxonomy" id="182803"/>
    <lineage>
        <taxon>Eukaryota</taxon>
        <taxon>Metazoa</taxon>
        <taxon>Ecdysozoa</taxon>
        <taxon>Arthropoda</taxon>
        <taxon>Chelicerata</taxon>
        <taxon>Arachnida</taxon>
        <taxon>Araneae</taxon>
        <taxon>Araneomorphae</taxon>
        <taxon>Entelegynae</taxon>
        <taxon>Araneoidea</taxon>
        <taxon>Araneidae</taxon>
        <taxon>Araneus</taxon>
    </lineage>
</organism>
<comment type="caution">
    <text evidence="1">The sequence shown here is derived from an EMBL/GenBank/DDBJ whole genome shotgun (WGS) entry which is preliminary data.</text>
</comment>
<sequence>MSSSPGQIRLQSVSGIMKSRSYNGDLLEQLLKRKIPSSDEFIFWINGRLQRVGLIDGCSSRWQKLSSKWIAGNLWEHDFKNL</sequence>
<dbReference type="AlphaFoldDB" id="A0A4Y2IN52"/>
<dbReference type="Proteomes" id="UP000499080">
    <property type="component" value="Unassembled WGS sequence"/>
</dbReference>
<reference evidence="1 2" key="1">
    <citation type="journal article" date="2019" name="Sci. Rep.">
        <title>Orb-weaving spider Araneus ventricosus genome elucidates the spidroin gene catalogue.</title>
        <authorList>
            <person name="Kono N."/>
            <person name="Nakamura H."/>
            <person name="Ohtoshi R."/>
            <person name="Moran D.A.P."/>
            <person name="Shinohara A."/>
            <person name="Yoshida Y."/>
            <person name="Fujiwara M."/>
            <person name="Mori M."/>
            <person name="Tomita M."/>
            <person name="Arakawa K."/>
        </authorList>
    </citation>
    <scope>NUCLEOTIDE SEQUENCE [LARGE SCALE GENOMIC DNA]</scope>
</reference>
<accession>A0A4Y2IN52</accession>
<protein>
    <submittedName>
        <fullName evidence="1">Uncharacterized protein</fullName>
    </submittedName>
</protein>
<evidence type="ECO:0000313" key="2">
    <source>
        <dbReference type="Proteomes" id="UP000499080"/>
    </source>
</evidence>
<dbReference type="EMBL" id="BGPR01002798">
    <property type="protein sequence ID" value="GBM79064.1"/>
    <property type="molecule type" value="Genomic_DNA"/>
</dbReference>
<evidence type="ECO:0000313" key="1">
    <source>
        <dbReference type="EMBL" id="GBM79064.1"/>
    </source>
</evidence>
<gene>
    <name evidence="1" type="ORF">AVEN_86075_1</name>
</gene>
<keyword evidence="2" id="KW-1185">Reference proteome</keyword>